<evidence type="ECO:0000259" key="4">
    <source>
        <dbReference type="PROSITE" id="PS50801"/>
    </source>
</evidence>
<dbReference type="AlphaFoldDB" id="A0A7W7RQ12"/>
<dbReference type="InterPro" id="IPR036513">
    <property type="entry name" value="STAS_dom_sf"/>
</dbReference>
<comment type="caution">
    <text evidence="5">The sequence shown here is derived from an EMBL/GenBank/DDBJ whole genome shotgun (WGS) entry which is preliminary data.</text>
</comment>
<dbReference type="GO" id="GO:0043856">
    <property type="term" value="F:anti-sigma factor antagonist activity"/>
    <property type="evidence" value="ECO:0007669"/>
    <property type="project" value="InterPro"/>
</dbReference>
<dbReference type="Gene3D" id="3.30.750.24">
    <property type="entry name" value="STAS domain"/>
    <property type="match status" value="1"/>
</dbReference>
<dbReference type="InterPro" id="IPR002645">
    <property type="entry name" value="STAS_dom"/>
</dbReference>
<organism evidence="5 6">
    <name type="scientific">Streptosporangium album</name>
    <dbReference type="NCBI Taxonomy" id="47479"/>
    <lineage>
        <taxon>Bacteria</taxon>
        <taxon>Bacillati</taxon>
        <taxon>Actinomycetota</taxon>
        <taxon>Actinomycetes</taxon>
        <taxon>Streptosporangiales</taxon>
        <taxon>Streptosporangiaceae</taxon>
        <taxon>Streptosporangium</taxon>
    </lineage>
</organism>
<dbReference type="Proteomes" id="UP000534286">
    <property type="component" value="Unassembled WGS sequence"/>
</dbReference>
<reference evidence="5 6" key="1">
    <citation type="submission" date="2020-08" db="EMBL/GenBank/DDBJ databases">
        <title>Sequencing the genomes of 1000 actinobacteria strains.</title>
        <authorList>
            <person name="Klenk H.-P."/>
        </authorList>
    </citation>
    <scope>NUCLEOTIDE SEQUENCE [LARGE SCALE GENOMIC DNA]</scope>
    <source>
        <strain evidence="5 6">DSM 43023</strain>
    </source>
</reference>
<dbReference type="PANTHER" id="PTHR33495:SF2">
    <property type="entry name" value="ANTI-SIGMA FACTOR ANTAGONIST TM_1081-RELATED"/>
    <property type="match status" value="1"/>
</dbReference>
<dbReference type="Pfam" id="PF01740">
    <property type="entry name" value="STAS"/>
    <property type="match status" value="1"/>
</dbReference>
<feature type="region of interest" description="Disordered" evidence="3">
    <location>
        <begin position="111"/>
        <end position="146"/>
    </location>
</feature>
<dbReference type="PANTHER" id="PTHR33495">
    <property type="entry name" value="ANTI-SIGMA FACTOR ANTAGONIST TM_1081-RELATED-RELATED"/>
    <property type="match status" value="1"/>
</dbReference>
<gene>
    <name evidence="5" type="ORF">FHR32_000368</name>
</gene>
<dbReference type="PROSITE" id="PS50801">
    <property type="entry name" value="STAS"/>
    <property type="match status" value="1"/>
</dbReference>
<evidence type="ECO:0000313" key="5">
    <source>
        <dbReference type="EMBL" id="MBB4936063.1"/>
    </source>
</evidence>
<dbReference type="NCBIfam" id="TIGR00377">
    <property type="entry name" value="ant_ant_sig"/>
    <property type="match status" value="1"/>
</dbReference>
<sequence length="146" mass="15363">MLFEAGRGPAFTLSCDVHERATIIRVGGELGFTSAPLLREQLDRFRGPGTAFLIVDLTDVTFCDSVGLSELVSALQHSEAVGTRFALSGVHGYLARVLTITGLRKTFEIHPGPEDALRQASAARPDGGRAGSPEPDDAPPPPAPAS</sequence>
<name>A0A7W7RQ12_9ACTN</name>
<feature type="domain" description="STAS" evidence="4">
    <location>
        <begin position="11"/>
        <end position="120"/>
    </location>
</feature>
<comment type="similarity">
    <text evidence="1 2">Belongs to the anti-sigma-factor antagonist family.</text>
</comment>
<dbReference type="CDD" id="cd07043">
    <property type="entry name" value="STAS_anti-anti-sigma_factors"/>
    <property type="match status" value="1"/>
</dbReference>
<dbReference type="InterPro" id="IPR003658">
    <property type="entry name" value="Anti-sigma_ant"/>
</dbReference>
<evidence type="ECO:0000256" key="2">
    <source>
        <dbReference type="RuleBase" id="RU003749"/>
    </source>
</evidence>
<evidence type="ECO:0000256" key="1">
    <source>
        <dbReference type="ARBA" id="ARBA00009013"/>
    </source>
</evidence>
<dbReference type="EMBL" id="JACHJU010000001">
    <property type="protein sequence ID" value="MBB4936063.1"/>
    <property type="molecule type" value="Genomic_DNA"/>
</dbReference>
<keyword evidence="6" id="KW-1185">Reference proteome</keyword>
<accession>A0A7W7RQ12</accession>
<dbReference type="RefSeq" id="WP_184752395.1">
    <property type="nucleotide sequence ID" value="NZ_BAABEK010000002.1"/>
</dbReference>
<proteinExistence type="inferred from homology"/>
<evidence type="ECO:0000256" key="3">
    <source>
        <dbReference type="SAM" id="MobiDB-lite"/>
    </source>
</evidence>
<protein>
    <recommendedName>
        <fullName evidence="2">Anti-sigma factor antagonist</fullName>
    </recommendedName>
</protein>
<evidence type="ECO:0000313" key="6">
    <source>
        <dbReference type="Proteomes" id="UP000534286"/>
    </source>
</evidence>
<dbReference type="SUPFAM" id="SSF52091">
    <property type="entry name" value="SpoIIaa-like"/>
    <property type="match status" value="1"/>
</dbReference>